<dbReference type="EMBL" id="LAVV01007820">
    <property type="protein sequence ID" value="KNZ54673.1"/>
    <property type="molecule type" value="Genomic_DNA"/>
</dbReference>
<organism evidence="1 2">
    <name type="scientific">Puccinia sorghi</name>
    <dbReference type="NCBI Taxonomy" id="27349"/>
    <lineage>
        <taxon>Eukaryota</taxon>
        <taxon>Fungi</taxon>
        <taxon>Dikarya</taxon>
        <taxon>Basidiomycota</taxon>
        <taxon>Pucciniomycotina</taxon>
        <taxon>Pucciniomycetes</taxon>
        <taxon>Pucciniales</taxon>
        <taxon>Pucciniaceae</taxon>
        <taxon>Puccinia</taxon>
    </lineage>
</organism>
<evidence type="ECO:0000313" key="2">
    <source>
        <dbReference type="Proteomes" id="UP000037035"/>
    </source>
</evidence>
<dbReference type="AlphaFoldDB" id="A0A0L6V1L6"/>
<sequence>MGVAYPAPFFFYVMTTFRMWIKSFLPQPQKLNLVANQNVSDNQIMLYIIKINSSLGYSSRHFDFIIAKGFFYLGGVELQRISTELRTKFTKNQAKIHMTNLREITDMRVCFYPFLFLISLLIEIIKGEKKEDDQQKGEPHNQLKFSRLINCPFSSLNMPLFTKKLRSGTLRLTLLTTTIPILKILEIMLKTASSPQLSTPNHKESKLNNFHFKKTSPTACIFTVTVNQFLIYHSWRKFRVTTEASWELLHATLHKKLAQLPEVDMQKLPGSFCCYSKLSPRVIQPSFDEKSLWRLHSDCAKTSTYADRWSLDDSLSGACCKSTAGSRSFFLQFQLQALYNFTTSPLLNVKHPLLGRVLPSPVLVVLKRVLPSPVLAIHPTIGPRSSLPGFSALHWSLKNEHHWSNFIKISPPNDFFFSFFKIWQKFILDNS</sequence>
<accession>A0A0L6V1L6</accession>
<proteinExistence type="predicted"/>
<keyword evidence="2" id="KW-1185">Reference proteome</keyword>
<dbReference type="VEuPathDB" id="FungiDB:VP01_2887g2"/>
<gene>
    <name evidence="1" type="ORF">VP01_2887g2</name>
</gene>
<evidence type="ECO:0000313" key="1">
    <source>
        <dbReference type="EMBL" id="KNZ54673.1"/>
    </source>
</evidence>
<name>A0A0L6V1L6_9BASI</name>
<comment type="caution">
    <text evidence="1">The sequence shown here is derived from an EMBL/GenBank/DDBJ whole genome shotgun (WGS) entry which is preliminary data.</text>
</comment>
<protein>
    <submittedName>
        <fullName evidence="1">Uncharacterized protein</fullName>
    </submittedName>
</protein>
<reference evidence="1 2" key="1">
    <citation type="submission" date="2015-08" db="EMBL/GenBank/DDBJ databases">
        <title>Next Generation Sequencing and Analysis of the Genome of Puccinia sorghi L Schw, the Causal Agent of Maize Common Rust.</title>
        <authorList>
            <person name="Rochi L."/>
            <person name="Burguener G."/>
            <person name="Darino M."/>
            <person name="Turjanski A."/>
            <person name="Kreff E."/>
            <person name="Dieguez M.J."/>
            <person name="Sacco F."/>
        </authorList>
    </citation>
    <scope>NUCLEOTIDE SEQUENCE [LARGE SCALE GENOMIC DNA]</scope>
    <source>
        <strain evidence="1 2">RO10H11247</strain>
    </source>
</reference>
<dbReference type="Proteomes" id="UP000037035">
    <property type="component" value="Unassembled WGS sequence"/>
</dbReference>